<sequence length="156" mass="18104">MQSVKGYFTIMYTVYISMLLLPSVFLFLALANKKHNDFSKYDIPYIIADGIVIAFGFYAAYFYSQKKIKEAKRKRGLHEKLSKYQKVLFIPWIILDMIAVFSIVCYIITGELIFVCITIFSLVILFLNKPNLSNIVERLDLPEDEQRVLQNPKSAI</sequence>
<dbReference type="RefSeq" id="WP_146212729.1">
    <property type="nucleotide sequence ID" value="NZ_QICL01000012.1"/>
</dbReference>
<dbReference type="Proteomes" id="UP000247973">
    <property type="component" value="Unassembled WGS sequence"/>
</dbReference>
<keyword evidence="1" id="KW-0472">Membrane</keyword>
<feature type="transmembrane region" description="Helical" evidence="1">
    <location>
        <begin position="43"/>
        <end position="63"/>
    </location>
</feature>
<dbReference type="AlphaFoldDB" id="A0A2V3PN67"/>
<evidence type="ECO:0000313" key="2">
    <source>
        <dbReference type="EMBL" id="PXV63862.1"/>
    </source>
</evidence>
<feature type="transmembrane region" description="Helical" evidence="1">
    <location>
        <begin position="12"/>
        <end position="31"/>
    </location>
</feature>
<protein>
    <submittedName>
        <fullName evidence="2">Uncharacterized protein</fullName>
    </submittedName>
</protein>
<dbReference type="EMBL" id="QICL01000012">
    <property type="protein sequence ID" value="PXV63862.1"/>
    <property type="molecule type" value="Genomic_DNA"/>
</dbReference>
<evidence type="ECO:0000313" key="3">
    <source>
        <dbReference type="Proteomes" id="UP000247973"/>
    </source>
</evidence>
<accession>A0A2V3PN67</accession>
<name>A0A2V3PN67_9BACT</name>
<feature type="transmembrane region" description="Helical" evidence="1">
    <location>
        <begin position="84"/>
        <end position="104"/>
    </location>
</feature>
<dbReference type="OrthoDB" id="1151358at2"/>
<feature type="transmembrane region" description="Helical" evidence="1">
    <location>
        <begin position="110"/>
        <end position="128"/>
    </location>
</feature>
<keyword evidence="1" id="KW-0812">Transmembrane</keyword>
<keyword evidence="1" id="KW-1133">Transmembrane helix</keyword>
<gene>
    <name evidence="2" type="ORF">CLV62_112111</name>
</gene>
<keyword evidence="3" id="KW-1185">Reference proteome</keyword>
<organism evidence="2 3">
    <name type="scientific">Dysgonomonas alginatilytica</name>
    <dbReference type="NCBI Taxonomy" id="1605892"/>
    <lineage>
        <taxon>Bacteria</taxon>
        <taxon>Pseudomonadati</taxon>
        <taxon>Bacteroidota</taxon>
        <taxon>Bacteroidia</taxon>
        <taxon>Bacteroidales</taxon>
        <taxon>Dysgonomonadaceae</taxon>
        <taxon>Dysgonomonas</taxon>
    </lineage>
</organism>
<comment type="caution">
    <text evidence="2">The sequence shown here is derived from an EMBL/GenBank/DDBJ whole genome shotgun (WGS) entry which is preliminary data.</text>
</comment>
<evidence type="ECO:0000256" key="1">
    <source>
        <dbReference type="SAM" id="Phobius"/>
    </source>
</evidence>
<proteinExistence type="predicted"/>
<reference evidence="2 3" key="1">
    <citation type="submission" date="2018-03" db="EMBL/GenBank/DDBJ databases">
        <title>Genomic Encyclopedia of Archaeal and Bacterial Type Strains, Phase II (KMG-II): from individual species to whole genera.</title>
        <authorList>
            <person name="Goeker M."/>
        </authorList>
    </citation>
    <scope>NUCLEOTIDE SEQUENCE [LARGE SCALE GENOMIC DNA]</scope>
    <source>
        <strain evidence="2 3">DSM 100214</strain>
    </source>
</reference>